<dbReference type="InterPro" id="IPR036259">
    <property type="entry name" value="MFS_trans_sf"/>
</dbReference>
<feature type="domain" description="Major facilitator superfamily (MFS) profile" evidence="13">
    <location>
        <begin position="38"/>
        <end position="458"/>
    </location>
</feature>
<dbReference type="EMBL" id="JARPUR010000003">
    <property type="protein sequence ID" value="KAK4879144.1"/>
    <property type="molecule type" value="Genomic_DNA"/>
</dbReference>
<dbReference type="Gene3D" id="1.20.1250.20">
    <property type="entry name" value="MFS general substrate transporter like domains"/>
    <property type="match status" value="2"/>
</dbReference>
<evidence type="ECO:0000256" key="10">
    <source>
        <dbReference type="ARBA" id="ARBA00054632"/>
    </source>
</evidence>
<dbReference type="Pfam" id="PF07690">
    <property type="entry name" value="MFS_1"/>
    <property type="match status" value="1"/>
</dbReference>
<comment type="function">
    <text evidence="10">May be an inorganic phosphate cotransporter.</text>
</comment>
<feature type="transmembrane region" description="Helical" evidence="12">
    <location>
        <begin position="169"/>
        <end position="189"/>
    </location>
</feature>
<evidence type="ECO:0000313" key="14">
    <source>
        <dbReference type="EMBL" id="KAK4879144.1"/>
    </source>
</evidence>
<dbReference type="PROSITE" id="PS50850">
    <property type="entry name" value="MFS"/>
    <property type="match status" value="1"/>
</dbReference>
<feature type="transmembrane region" description="Helical" evidence="12">
    <location>
        <begin position="35"/>
        <end position="59"/>
    </location>
</feature>
<dbReference type="InterPro" id="IPR050382">
    <property type="entry name" value="MFS_Na/Anion_cotransporter"/>
</dbReference>
<feature type="transmembrane region" description="Helical" evidence="12">
    <location>
        <begin position="195"/>
        <end position="217"/>
    </location>
</feature>
<keyword evidence="4 12" id="KW-0812">Transmembrane</keyword>
<sequence length="488" mass="53468">MGLNPKRSSSEDGVPNMVDLVRPDFLYGARHTQAILLFLLITISYGMRVNLSVGIVAMTDPDASPNPDVPTYSWDDTNVILSSFFWGYVIPQIPAGQLAKEYGPKWFLAGSSAVGAAFTILIPFAAPLGSWAVILCRVIQGLSQGFIYPSCHNLLSKWTPLEERSRLSTFVYAGGPFGTVLALPFSGWLSGTSLGWPYAFYIYGVLGFLWTGMWIFLGENSPADCNSINPIEKKYIEVSVGHSKHLSPPPTPWKPIFTSLPMIALIIAHSGQDWGFSTLLTNIPTYMENVLNVDIKSNGLLSAGPYFAFWVLSFVFSAITDYVISKKYVSTVVARKVANSIGVFVPAAALTALGLISNLDFDVSAITILLLFIAVGVNACCYCGYQVNHMDLSPIHSGTLMGISNGISNIFAIIAPLILQFIVTDEKNPLQWATIFYISSGVYIGTNIFYIIFGSGEIQPWNDVNYKTTHNRNIEKVMDTSSVITYRC</sequence>
<comment type="subcellular location">
    <subcellularLocation>
        <location evidence="1">Membrane</location>
        <topology evidence="1">Multi-pass membrane protein</topology>
    </subcellularLocation>
</comment>
<protein>
    <recommendedName>
        <fullName evidence="11">Putative inorganic phosphate cotransporter</fullName>
    </recommendedName>
</protein>
<evidence type="ECO:0000256" key="9">
    <source>
        <dbReference type="ARBA" id="ARBA00023201"/>
    </source>
</evidence>
<evidence type="ECO:0000256" key="7">
    <source>
        <dbReference type="ARBA" id="ARBA00023053"/>
    </source>
</evidence>
<evidence type="ECO:0000256" key="5">
    <source>
        <dbReference type="ARBA" id="ARBA00022847"/>
    </source>
</evidence>
<feature type="transmembrane region" description="Helical" evidence="12">
    <location>
        <begin position="106"/>
        <end position="125"/>
    </location>
</feature>
<evidence type="ECO:0000256" key="3">
    <source>
        <dbReference type="ARBA" id="ARBA00022448"/>
    </source>
</evidence>
<organism evidence="14 15">
    <name type="scientific">Aquatica leii</name>
    <dbReference type="NCBI Taxonomy" id="1421715"/>
    <lineage>
        <taxon>Eukaryota</taxon>
        <taxon>Metazoa</taxon>
        <taxon>Ecdysozoa</taxon>
        <taxon>Arthropoda</taxon>
        <taxon>Hexapoda</taxon>
        <taxon>Insecta</taxon>
        <taxon>Pterygota</taxon>
        <taxon>Neoptera</taxon>
        <taxon>Endopterygota</taxon>
        <taxon>Coleoptera</taxon>
        <taxon>Polyphaga</taxon>
        <taxon>Elateriformia</taxon>
        <taxon>Elateroidea</taxon>
        <taxon>Lampyridae</taxon>
        <taxon>Luciolinae</taxon>
        <taxon>Aquatica</taxon>
    </lineage>
</organism>
<keyword evidence="7" id="KW-0915">Sodium</keyword>
<gene>
    <name evidence="14" type="ORF">RN001_007290</name>
</gene>
<evidence type="ECO:0000256" key="4">
    <source>
        <dbReference type="ARBA" id="ARBA00022692"/>
    </source>
</evidence>
<dbReference type="InterPro" id="IPR020846">
    <property type="entry name" value="MFS_dom"/>
</dbReference>
<dbReference type="FunFam" id="1.20.1250.20:FF:000144">
    <property type="entry name" value="Picot, isoform B"/>
    <property type="match status" value="1"/>
</dbReference>
<dbReference type="InterPro" id="IPR011701">
    <property type="entry name" value="MFS"/>
</dbReference>
<feature type="transmembrane region" description="Helical" evidence="12">
    <location>
        <begin position="79"/>
        <end position="99"/>
    </location>
</feature>
<evidence type="ECO:0000256" key="6">
    <source>
        <dbReference type="ARBA" id="ARBA00022989"/>
    </source>
</evidence>
<evidence type="ECO:0000256" key="2">
    <source>
        <dbReference type="ARBA" id="ARBA00008586"/>
    </source>
</evidence>
<comment type="caution">
    <text evidence="14">The sequence shown here is derived from an EMBL/GenBank/DDBJ whole genome shotgun (WGS) entry which is preliminary data.</text>
</comment>
<evidence type="ECO:0000256" key="8">
    <source>
        <dbReference type="ARBA" id="ARBA00023136"/>
    </source>
</evidence>
<dbReference type="PANTHER" id="PTHR11662">
    <property type="entry name" value="SOLUTE CARRIER FAMILY 17"/>
    <property type="match status" value="1"/>
</dbReference>
<proteinExistence type="inferred from homology"/>
<comment type="similarity">
    <text evidence="2">Belongs to the major facilitator superfamily. Sodium/anion cotransporter family.</text>
</comment>
<keyword evidence="9" id="KW-0406">Ion transport</keyword>
<evidence type="ECO:0000313" key="15">
    <source>
        <dbReference type="Proteomes" id="UP001353858"/>
    </source>
</evidence>
<feature type="transmembrane region" description="Helical" evidence="12">
    <location>
        <begin position="435"/>
        <end position="453"/>
    </location>
</feature>
<feature type="transmembrane region" description="Helical" evidence="12">
    <location>
        <begin position="406"/>
        <end position="423"/>
    </location>
</feature>
<evidence type="ECO:0000259" key="13">
    <source>
        <dbReference type="PROSITE" id="PS50850"/>
    </source>
</evidence>
<keyword evidence="8 12" id="KW-0472">Membrane</keyword>
<dbReference type="Proteomes" id="UP001353858">
    <property type="component" value="Unassembled WGS sequence"/>
</dbReference>
<feature type="transmembrane region" description="Helical" evidence="12">
    <location>
        <begin position="337"/>
        <end position="357"/>
    </location>
</feature>
<dbReference type="GO" id="GO:0006814">
    <property type="term" value="P:sodium ion transport"/>
    <property type="evidence" value="ECO:0007669"/>
    <property type="project" value="UniProtKB-KW"/>
</dbReference>
<dbReference type="GO" id="GO:0006820">
    <property type="term" value="P:monoatomic anion transport"/>
    <property type="evidence" value="ECO:0007669"/>
    <property type="project" value="TreeGrafter"/>
</dbReference>
<dbReference type="GO" id="GO:0015293">
    <property type="term" value="F:symporter activity"/>
    <property type="evidence" value="ECO:0007669"/>
    <property type="project" value="UniProtKB-KW"/>
</dbReference>
<name>A0AAN7P8I1_9COLE</name>
<evidence type="ECO:0000256" key="12">
    <source>
        <dbReference type="SAM" id="Phobius"/>
    </source>
</evidence>
<accession>A0AAN7P8I1</accession>
<dbReference type="AlphaFoldDB" id="A0AAN7P8I1"/>
<feature type="transmembrane region" description="Helical" evidence="12">
    <location>
        <begin position="306"/>
        <end position="325"/>
    </location>
</feature>
<evidence type="ECO:0000256" key="1">
    <source>
        <dbReference type="ARBA" id="ARBA00004141"/>
    </source>
</evidence>
<feature type="transmembrane region" description="Helical" evidence="12">
    <location>
        <begin position="363"/>
        <end position="385"/>
    </location>
</feature>
<dbReference type="GO" id="GO:0016020">
    <property type="term" value="C:membrane"/>
    <property type="evidence" value="ECO:0007669"/>
    <property type="project" value="UniProtKB-SubCell"/>
</dbReference>
<dbReference type="SUPFAM" id="SSF103473">
    <property type="entry name" value="MFS general substrate transporter"/>
    <property type="match status" value="1"/>
</dbReference>
<dbReference type="FunFam" id="1.20.1250.20:FF:000003">
    <property type="entry name" value="Solute carrier family 17 member 3"/>
    <property type="match status" value="1"/>
</dbReference>
<keyword evidence="6 12" id="KW-1133">Transmembrane helix</keyword>
<keyword evidence="9" id="KW-0739">Sodium transport</keyword>
<keyword evidence="15" id="KW-1185">Reference proteome</keyword>
<reference evidence="15" key="1">
    <citation type="submission" date="2023-01" db="EMBL/GenBank/DDBJ databases">
        <title>Key to firefly adult light organ development and bioluminescence: homeobox transcription factors regulate luciferase expression and transportation to peroxisome.</title>
        <authorList>
            <person name="Fu X."/>
        </authorList>
    </citation>
    <scope>NUCLEOTIDE SEQUENCE [LARGE SCALE GENOMIC DNA]</scope>
</reference>
<keyword evidence="5" id="KW-0769">Symport</keyword>
<keyword evidence="3" id="KW-0813">Transport</keyword>
<dbReference type="PANTHER" id="PTHR11662:SF280">
    <property type="entry name" value="FI21844P1-RELATED"/>
    <property type="match status" value="1"/>
</dbReference>
<evidence type="ECO:0000256" key="11">
    <source>
        <dbReference type="ARBA" id="ARBA00068450"/>
    </source>
</evidence>
<dbReference type="CDD" id="cd17318">
    <property type="entry name" value="MFS_SLC17"/>
    <property type="match status" value="1"/>
</dbReference>